<accession>A0A3S4RGS2</accession>
<keyword evidence="7" id="KW-1133">Transmembrane helix</keyword>
<feature type="domain" description="DUF5979" evidence="9">
    <location>
        <begin position="713"/>
        <end position="809"/>
    </location>
</feature>
<dbReference type="Pfam" id="PF19407">
    <property type="entry name" value="DUF5979"/>
    <property type="match status" value="6"/>
</dbReference>
<feature type="domain" description="DUF7926" evidence="10">
    <location>
        <begin position="200"/>
        <end position="378"/>
    </location>
</feature>
<feature type="region of interest" description="Disordered" evidence="6">
    <location>
        <begin position="1120"/>
        <end position="1157"/>
    </location>
</feature>
<dbReference type="Gene3D" id="2.60.40.1280">
    <property type="match status" value="1"/>
</dbReference>
<evidence type="ECO:0000259" key="8">
    <source>
        <dbReference type="Pfam" id="PF17961"/>
    </source>
</evidence>
<dbReference type="Pfam" id="PF17961">
    <property type="entry name" value="Big_8"/>
    <property type="match status" value="1"/>
</dbReference>
<evidence type="ECO:0000313" key="11">
    <source>
        <dbReference type="EMBL" id="VEG29674.1"/>
    </source>
</evidence>
<evidence type="ECO:0000313" key="12">
    <source>
        <dbReference type="Proteomes" id="UP000266895"/>
    </source>
</evidence>
<organism evidence="11 12">
    <name type="scientific">Actinomyces howellii</name>
    <dbReference type="NCBI Taxonomy" id="52771"/>
    <lineage>
        <taxon>Bacteria</taxon>
        <taxon>Bacillati</taxon>
        <taxon>Actinomycetota</taxon>
        <taxon>Actinomycetes</taxon>
        <taxon>Actinomycetales</taxon>
        <taxon>Actinomycetaceae</taxon>
        <taxon>Actinomyces</taxon>
    </lineage>
</organism>
<evidence type="ECO:0000259" key="9">
    <source>
        <dbReference type="Pfam" id="PF19407"/>
    </source>
</evidence>
<evidence type="ECO:0000256" key="3">
    <source>
        <dbReference type="ARBA" id="ARBA00022525"/>
    </source>
</evidence>
<comment type="subcellular location">
    <subcellularLocation>
        <location evidence="1">Secreted</location>
        <location evidence="1">Cell wall</location>
        <topology evidence="1">Peptidoglycan-anchor</topology>
    </subcellularLocation>
</comment>
<feature type="domain" description="DUF5979" evidence="9">
    <location>
        <begin position="1030"/>
        <end position="1125"/>
    </location>
</feature>
<name>A0A3S4RGS2_9ACTO</name>
<dbReference type="AlphaFoldDB" id="A0A3S4RGS2"/>
<keyword evidence="2" id="KW-0134">Cell wall</keyword>
<proteinExistence type="predicted"/>
<sequence length="1189" mass="120183">MQTLAPRRDSSSGRSALAIVCLGLVALVLGLVVPVQVQAAVNSRITVSNLVLVRSDIVGAVSSGYLTNDDVARLTFDWDASQADIASGDSFSINLGTYFNNLEYPKTTEMSVSYNGQEVGIGTCELTQKELTCTFNDKVDELKRAGFGGFSGTGSALLKVTGTTTSETVDFSVNASQTVSVDLPGEGGIRAKGAATYSPGRFSKVAALINSQSTGTVWEINYGSAYLQGLLKDSDQALVLDGSTRQTITFTDTLGAGQAFSTDLSRWMFMVRNSAAEPDLTGVPVVDAAGKDLNATYGDFDMSVSIDGQVATITVTGPFAQDTNYKVYYPVTFTSETGKALVGVKYANSATVAGSDSVATATRSYISSVSITVKMAAGYGGFGVTKYLEGSGLAEVAAGTTFDVKVDYTLPAAASVYAAEGWTAPGTLNADGTTGSTTMKVVIGESNTYPGTFPKGTVVTLSEDTSTASTSGPYSWGEPVFSVGNKATSTFTVGDQTSTAVSLTNTATALGTFEVVKTVSGAEGAAAKDYSFSYTCTDGQSGTVSAKGDGVAVPAGASFALGTECTLTEDEASAAIEGYTLSAPAAQTVTISSATTPVTATFTNSYAKDEGAFSVAKSVEGGESSFAAGTYAFTYTCTDGSSGTLSVPGDGTVVTSPGITAGATCTVSEDAASAAKDGYSVASTLSADTVTIVKGQTSAVTATNTYTRDTGTFTVAKAVTGDYNPSEADTVTVRYECNDPQATSGSLELGMNGQPVEGPVVPTGTTCTVSEDAASAARAGFAVATSYSSTAVTVVKDSTPAVTVTNSYTLLTGGFTVSKTVAGDGAALAPAEFTFDYTCTTAAAGPDVTGTLTVAAGSSASVTDLPVGSCTVTERTAGVEGAELETTMSVDGTAVDGASATVEVTEGSGIEVAAVNTYTLERGGFEIVKTVAGDDAQTIAQRSFTVDYSCTSVEGERTGSVEVPGDGTAAAGPADLPVGATCTLSERATSAGVDQYDVVIPEAQTITVANPSQVVTASFTNTYTRHTGSFAVTKSVSGASGQAVQDKEFSFTYTCSDSSTGELTVKADGTAVAGPTLPTGTECTITEDTASAGIDGHTLVAPEPQTVTITDKGEVVTASFTNTYTPNPTPTPSATPSESPSAQASGTPTSEPGSPAASLARTGASIAVPVIIVVALLAGGVMLLRRRRA</sequence>
<reference evidence="11 12" key="1">
    <citation type="submission" date="2018-12" db="EMBL/GenBank/DDBJ databases">
        <authorList>
            <consortium name="Pathogen Informatics"/>
        </authorList>
    </citation>
    <scope>NUCLEOTIDE SEQUENCE [LARGE SCALE GENOMIC DNA]</scope>
    <source>
        <strain evidence="11 12">NCTC11636</strain>
    </source>
</reference>
<feature type="domain" description="SDR-like Ig" evidence="8">
    <location>
        <begin position="72"/>
        <end position="143"/>
    </location>
</feature>
<feature type="transmembrane region" description="Helical" evidence="7">
    <location>
        <begin position="1164"/>
        <end position="1184"/>
    </location>
</feature>
<keyword evidence="3" id="KW-0964">Secreted</keyword>
<dbReference type="GO" id="GO:0007155">
    <property type="term" value="P:cell adhesion"/>
    <property type="evidence" value="ECO:0007669"/>
    <property type="project" value="InterPro"/>
</dbReference>
<dbReference type="Proteomes" id="UP000266895">
    <property type="component" value="Chromosome"/>
</dbReference>
<feature type="domain" description="DUF5979" evidence="9">
    <location>
        <begin position="815"/>
        <end position="919"/>
    </location>
</feature>
<feature type="domain" description="DUF5979" evidence="9">
    <location>
        <begin position="513"/>
        <end position="607"/>
    </location>
</feature>
<dbReference type="InterPro" id="IPR008966">
    <property type="entry name" value="Adhesion_dom_sf"/>
</dbReference>
<keyword evidence="5" id="KW-0572">Peptidoglycan-anchor</keyword>
<evidence type="ECO:0000256" key="1">
    <source>
        <dbReference type="ARBA" id="ARBA00004168"/>
    </source>
</evidence>
<gene>
    <name evidence="11" type="ORF">NCTC11636_02167</name>
</gene>
<dbReference type="Pfam" id="PF25548">
    <property type="entry name" value="DUF7926"/>
    <property type="match status" value="1"/>
</dbReference>
<evidence type="ECO:0000259" key="10">
    <source>
        <dbReference type="Pfam" id="PF25548"/>
    </source>
</evidence>
<keyword evidence="4" id="KW-0732">Signal</keyword>
<dbReference type="InterPro" id="IPR041171">
    <property type="entry name" value="SDR_Ig"/>
</dbReference>
<evidence type="ECO:0000256" key="4">
    <source>
        <dbReference type="ARBA" id="ARBA00022729"/>
    </source>
</evidence>
<dbReference type="InterPro" id="IPR011252">
    <property type="entry name" value="Fibrogen-bd_dom1"/>
</dbReference>
<dbReference type="RefSeq" id="WP_126383116.1">
    <property type="nucleotide sequence ID" value="NZ_LR134350.1"/>
</dbReference>
<keyword evidence="12" id="KW-1185">Reference proteome</keyword>
<feature type="domain" description="DUF5979" evidence="9">
    <location>
        <begin position="925"/>
        <end position="1024"/>
    </location>
</feature>
<dbReference type="InterPro" id="IPR046022">
    <property type="entry name" value="DUF5979"/>
</dbReference>
<evidence type="ECO:0000256" key="5">
    <source>
        <dbReference type="ARBA" id="ARBA00023088"/>
    </source>
</evidence>
<dbReference type="InterPro" id="IPR057686">
    <property type="entry name" value="DUF7926"/>
</dbReference>
<dbReference type="Gene3D" id="2.60.40.1140">
    <property type="entry name" value="Collagen-binding surface protein Cna, B-type domain"/>
    <property type="match status" value="1"/>
</dbReference>
<dbReference type="SUPFAM" id="SSF49401">
    <property type="entry name" value="Bacterial adhesins"/>
    <property type="match status" value="1"/>
</dbReference>
<evidence type="ECO:0000256" key="7">
    <source>
        <dbReference type="SAM" id="Phobius"/>
    </source>
</evidence>
<feature type="compositionally biased region" description="Low complexity" evidence="6">
    <location>
        <begin position="1134"/>
        <end position="1145"/>
    </location>
</feature>
<dbReference type="KEGG" id="ahw:NCTC11636_02167"/>
<feature type="domain" description="DUF5979" evidence="9">
    <location>
        <begin position="613"/>
        <end position="707"/>
    </location>
</feature>
<keyword evidence="7" id="KW-0472">Membrane</keyword>
<protein>
    <submittedName>
        <fullName evidence="11">T surface-antigen of pili</fullName>
    </submittedName>
</protein>
<dbReference type="OrthoDB" id="3263604at2"/>
<evidence type="ECO:0000256" key="2">
    <source>
        <dbReference type="ARBA" id="ARBA00022512"/>
    </source>
</evidence>
<evidence type="ECO:0000256" key="6">
    <source>
        <dbReference type="SAM" id="MobiDB-lite"/>
    </source>
</evidence>
<dbReference type="EMBL" id="LR134350">
    <property type="protein sequence ID" value="VEG29674.1"/>
    <property type="molecule type" value="Genomic_DNA"/>
</dbReference>
<keyword evidence="7" id="KW-0812">Transmembrane</keyword>